<dbReference type="Pfam" id="PF13280">
    <property type="entry name" value="WYL"/>
    <property type="match status" value="1"/>
</dbReference>
<dbReference type="OrthoDB" id="3268930at2"/>
<dbReference type="PANTHER" id="PTHR34580">
    <property type="match status" value="1"/>
</dbReference>
<feature type="domain" description="WYL" evidence="1">
    <location>
        <begin position="156"/>
        <end position="220"/>
    </location>
</feature>
<dbReference type="PROSITE" id="PS52050">
    <property type="entry name" value="WYL"/>
    <property type="match status" value="1"/>
</dbReference>
<dbReference type="InterPro" id="IPR051534">
    <property type="entry name" value="CBASS_pafABC_assoc_protein"/>
</dbReference>
<protein>
    <submittedName>
        <fullName evidence="2">Proteosome assembly factor B</fullName>
    </submittedName>
</protein>
<dbReference type="AlphaFoldDB" id="A0A2L2BQS9"/>
<dbReference type="RefSeq" id="WP_104913525.1">
    <property type="nucleotide sequence ID" value="NZ_CP026923.1"/>
</dbReference>
<evidence type="ECO:0000313" key="2">
    <source>
        <dbReference type="EMBL" id="AVG23987.1"/>
    </source>
</evidence>
<dbReference type="InterPro" id="IPR026881">
    <property type="entry name" value="WYL_dom"/>
</dbReference>
<dbReference type="Proteomes" id="UP000243077">
    <property type="component" value="Chromosome"/>
</dbReference>
<evidence type="ECO:0000259" key="1">
    <source>
        <dbReference type="Pfam" id="PF13280"/>
    </source>
</evidence>
<evidence type="ECO:0000313" key="3">
    <source>
        <dbReference type="Proteomes" id="UP000243077"/>
    </source>
</evidence>
<gene>
    <name evidence="2" type="ORF">C3B54_111019</name>
</gene>
<accession>A0A2L2BQS9</accession>
<keyword evidence="3" id="KW-1185">Reference proteome</keyword>
<dbReference type="KEGG" id="psai:C3B54_111019"/>
<dbReference type="PANTHER" id="PTHR34580:SF3">
    <property type="entry name" value="PROTEIN PAFB"/>
    <property type="match status" value="1"/>
</dbReference>
<sequence>MTAPTIRPEDRLFHLILALMATSQGLSKDHILTTVRGYREDVEAGVQRATIERRFERDKDTVRELGIPLETYIPAEDEGNNKSTLYRIPKADYDSPQGWQLDAQDIRLLNTAAAVWREGSLSVEARLTHTKLASYGVSVDEPLVGFLPMITARDPALDALRRAVAEGCQVRFDYLKPGMSQPTTRTVSPLSIVLHENRWHLISLEEPDATERTFLLRRIVSPIKAVDAPARGAAPGQIDSITAELDELFWSKTARVQVTPGSVAALELAHRPGSTVEGDTVVVHFTDAVALGVELAGYGPDIRSIEPDAVRVAHRDALNTVVVEHGQ</sequence>
<name>A0A2L2BQS9_9MICO</name>
<organism evidence="2 3">
    <name type="scientific">Pontimonas salivibrio</name>
    <dbReference type="NCBI Taxonomy" id="1159327"/>
    <lineage>
        <taxon>Bacteria</taxon>
        <taxon>Bacillati</taxon>
        <taxon>Actinomycetota</taxon>
        <taxon>Actinomycetes</taxon>
        <taxon>Micrococcales</taxon>
        <taxon>Microbacteriaceae</taxon>
        <taxon>Pontimonas</taxon>
    </lineage>
</organism>
<reference evidence="2 3" key="1">
    <citation type="submission" date="2018-02" db="EMBL/GenBank/DDBJ databases">
        <title>Complete genome of the streamlined marine actinobacterium Pontimonas salivibrio CL-TW6 adapted to coastal planktonic lifestype.</title>
        <authorList>
            <person name="Cho B.C."/>
            <person name="Hardies S.C."/>
            <person name="Jang G.I."/>
            <person name="Hwang C.Y."/>
        </authorList>
    </citation>
    <scope>NUCLEOTIDE SEQUENCE [LARGE SCALE GENOMIC DNA]</scope>
    <source>
        <strain evidence="2 3">CL-TW6</strain>
    </source>
</reference>
<proteinExistence type="predicted"/>
<dbReference type="EMBL" id="CP026923">
    <property type="protein sequence ID" value="AVG23987.1"/>
    <property type="molecule type" value="Genomic_DNA"/>
</dbReference>